<gene>
    <name evidence="2" type="ORF">BJF93_17760</name>
</gene>
<evidence type="ECO:0000313" key="2">
    <source>
        <dbReference type="EMBL" id="OLP58677.1"/>
    </source>
</evidence>
<dbReference type="Pfam" id="PF16998">
    <property type="entry name" value="17kDa_Anti_2"/>
    <property type="match status" value="1"/>
</dbReference>
<keyword evidence="3" id="KW-1185">Reference proteome</keyword>
<reference evidence="2 3" key="1">
    <citation type="submission" date="2016-09" db="EMBL/GenBank/DDBJ databases">
        <title>Rhizobium sp. nov., a novel species isolated from the rice rhizosphere.</title>
        <authorList>
            <person name="Zhao J."/>
            <person name="Zhang X."/>
        </authorList>
    </citation>
    <scope>NUCLEOTIDE SEQUENCE [LARGE SCALE GENOMIC DNA]</scope>
    <source>
        <strain evidence="2 3">1.7048</strain>
    </source>
</reference>
<accession>A0A1Q9ATC0</accession>
<dbReference type="InterPro" id="IPR032635">
    <property type="entry name" value="Anti_2"/>
</dbReference>
<dbReference type="OrthoDB" id="7677942at2"/>
<feature type="domain" description="Surface antigen" evidence="1">
    <location>
        <begin position="42"/>
        <end position="144"/>
    </location>
</feature>
<evidence type="ECO:0000313" key="3">
    <source>
        <dbReference type="Proteomes" id="UP000186364"/>
    </source>
</evidence>
<dbReference type="Proteomes" id="UP000186364">
    <property type="component" value="Unassembled WGS sequence"/>
</dbReference>
<organism evidence="2 3">
    <name type="scientific">Xaviernesmea oryzae</name>
    <dbReference type="NCBI Taxonomy" id="464029"/>
    <lineage>
        <taxon>Bacteria</taxon>
        <taxon>Pseudomonadati</taxon>
        <taxon>Pseudomonadota</taxon>
        <taxon>Alphaproteobacteria</taxon>
        <taxon>Hyphomicrobiales</taxon>
        <taxon>Rhizobiaceae</taxon>
        <taxon>Rhizobium/Agrobacterium group</taxon>
        <taxon>Xaviernesmea</taxon>
    </lineage>
</organism>
<dbReference type="AlphaFoldDB" id="A0A1Q9ATC0"/>
<proteinExistence type="predicted"/>
<evidence type="ECO:0000259" key="1">
    <source>
        <dbReference type="Pfam" id="PF16998"/>
    </source>
</evidence>
<comment type="caution">
    <text evidence="2">The sequence shown here is derived from an EMBL/GenBank/DDBJ whole genome shotgun (WGS) entry which is preliminary data.</text>
</comment>
<sequence length="147" mass="15425">MQDIAKGNVGTMGFLLLRLSVMLGMSLALTGCFGTGADLARSVDTSLSTGAIPPKVASADMADAVTVKDVVTQANPSVNPETPIPWANSASGSAGVIERVEERREGTRVCRSFTTTRHSYQGIAKFDGDTCLDGNGIWIVRSFAARS</sequence>
<name>A0A1Q9ATC0_9HYPH</name>
<dbReference type="PROSITE" id="PS51257">
    <property type="entry name" value="PROKAR_LIPOPROTEIN"/>
    <property type="match status" value="1"/>
</dbReference>
<protein>
    <recommendedName>
        <fullName evidence="1">Surface antigen domain-containing protein</fullName>
    </recommendedName>
</protein>
<dbReference type="EMBL" id="MKIP01000057">
    <property type="protein sequence ID" value="OLP58677.1"/>
    <property type="molecule type" value="Genomic_DNA"/>
</dbReference>